<dbReference type="RefSeq" id="WP_138838147.1">
    <property type="nucleotide sequence ID" value="NZ_VCNI01000002.1"/>
</dbReference>
<dbReference type="Pfam" id="PF05368">
    <property type="entry name" value="NmrA"/>
    <property type="match status" value="1"/>
</dbReference>
<dbReference type="PANTHER" id="PTHR43162">
    <property type="match status" value="1"/>
</dbReference>
<evidence type="ECO:0000259" key="1">
    <source>
        <dbReference type="Pfam" id="PF05368"/>
    </source>
</evidence>
<dbReference type="InterPro" id="IPR036291">
    <property type="entry name" value="NAD(P)-bd_dom_sf"/>
</dbReference>
<reference evidence="2 3" key="1">
    <citation type="submission" date="2019-05" db="EMBL/GenBank/DDBJ databases">
        <title>Flagellimonas sp. AsT0115, sp. nov., isolated from a marine red algae, Asparagopsis taxiformis.</title>
        <authorList>
            <person name="Kim J."/>
            <person name="Jeong S.E."/>
            <person name="Jeon C.O."/>
        </authorList>
    </citation>
    <scope>NUCLEOTIDE SEQUENCE [LARGE SCALE GENOMIC DNA]</scope>
    <source>
        <strain evidence="2 3">AsT0115</strain>
    </source>
</reference>
<sequence length="278" mass="31285">MKSNILVLGGKGKTGRRVAERLSKMGHNVRIGSRSETPAFDWDKPETWAKAMDGMDSMYITFQPDLAVPGAFEAIQGLMEEAKRQNIQKVVLLSGKGEREAERCEQVVIDSGVAQTIVRASWFNQNFSESFFLEPIQQGFVALPHADVEVPYVDADDIADVVVEALLKEEHNGEIYELTGPRLLTFREVIQDISKITGRKIGFMPISLADYVKAMEDQGVPADYVWLINYLFAEVLTNPDNQVIKRDIEKVLGRKPTDFSEYLERTMATGIWNEPVKV</sequence>
<dbReference type="SUPFAM" id="SSF51735">
    <property type="entry name" value="NAD(P)-binding Rossmann-fold domains"/>
    <property type="match status" value="1"/>
</dbReference>
<accession>A0ABY2WLK4</accession>
<feature type="domain" description="NmrA-like" evidence="1">
    <location>
        <begin position="105"/>
        <end position="263"/>
    </location>
</feature>
<name>A0ABY2WLK4_9FLAO</name>
<dbReference type="InterPro" id="IPR008030">
    <property type="entry name" value="NmrA-like"/>
</dbReference>
<dbReference type="PANTHER" id="PTHR43162:SF1">
    <property type="entry name" value="PRESTALK A DIFFERENTIATION PROTEIN A"/>
    <property type="match status" value="1"/>
</dbReference>
<evidence type="ECO:0000313" key="3">
    <source>
        <dbReference type="Proteomes" id="UP000751614"/>
    </source>
</evidence>
<dbReference type="InterPro" id="IPR051604">
    <property type="entry name" value="Ergot_Alk_Oxidoreductase"/>
</dbReference>
<comment type="caution">
    <text evidence="2">The sequence shown here is derived from an EMBL/GenBank/DDBJ whole genome shotgun (WGS) entry which is preliminary data.</text>
</comment>
<evidence type="ECO:0000313" key="2">
    <source>
        <dbReference type="EMBL" id="TMU55721.1"/>
    </source>
</evidence>
<protein>
    <submittedName>
        <fullName evidence="2">NmrA family transcriptional regulator</fullName>
    </submittedName>
</protein>
<dbReference type="Proteomes" id="UP000751614">
    <property type="component" value="Unassembled WGS sequence"/>
</dbReference>
<proteinExistence type="predicted"/>
<dbReference type="Gene3D" id="3.40.50.720">
    <property type="entry name" value="NAD(P)-binding Rossmann-like Domain"/>
    <property type="match status" value="1"/>
</dbReference>
<keyword evidence="3" id="KW-1185">Reference proteome</keyword>
<gene>
    <name evidence="2" type="ORF">FGG15_16285</name>
</gene>
<dbReference type="EMBL" id="VCNI01000002">
    <property type="protein sequence ID" value="TMU55721.1"/>
    <property type="molecule type" value="Genomic_DNA"/>
</dbReference>
<dbReference type="Gene3D" id="3.90.25.10">
    <property type="entry name" value="UDP-galactose 4-epimerase, domain 1"/>
    <property type="match status" value="1"/>
</dbReference>
<organism evidence="2 3">
    <name type="scientific">Flagellimonas algicola</name>
    <dbReference type="NCBI Taxonomy" id="2583815"/>
    <lineage>
        <taxon>Bacteria</taxon>
        <taxon>Pseudomonadati</taxon>
        <taxon>Bacteroidota</taxon>
        <taxon>Flavobacteriia</taxon>
        <taxon>Flavobacteriales</taxon>
        <taxon>Flavobacteriaceae</taxon>
        <taxon>Flagellimonas</taxon>
    </lineage>
</organism>